<dbReference type="SUPFAM" id="SSF56235">
    <property type="entry name" value="N-terminal nucleophile aminohydrolases (Ntn hydrolases)"/>
    <property type="match status" value="1"/>
</dbReference>
<dbReference type="Gene3D" id="3.60.20.10">
    <property type="entry name" value="Glutamine Phosphoribosylpyrophosphate, subunit 1, domain 1"/>
    <property type="match status" value="1"/>
</dbReference>
<dbReference type="EMBL" id="HG996471">
    <property type="protein sequence ID" value="CAG1847847.1"/>
    <property type="molecule type" value="Genomic_DNA"/>
</dbReference>
<protein>
    <submittedName>
        <fullName evidence="1">(wild Malaysian banana) hypothetical protein</fullName>
    </submittedName>
</protein>
<sequence length="94" mass="10522">MGRYICKHLVVMKIIEINPCMLSTIAGGVADCQFWHRNEGIKILLCRCFKAISKHSLLFIEEWVLNSYRGMGPSVGTMTAGWNEKGPGLSYVDS</sequence>
<name>A0A804JM25_MUSAM</name>
<reference evidence="2" key="2">
    <citation type="submission" date="2021-05" db="UniProtKB">
        <authorList>
            <consortium name="EnsemblPlants"/>
        </authorList>
    </citation>
    <scope>IDENTIFICATION</scope>
    <source>
        <strain evidence="2">subsp. malaccensis</strain>
    </source>
</reference>
<dbReference type="InterPro" id="IPR029055">
    <property type="entry name" value="Ntn_hydrolases_N"/>
</dbReference>
<dbReference type="OMA" id="MGRYICK"/>
<dbReference type="Proteomes" id="UP000012960">
    <property type="component" value="Unplaced"/>
</dbReference>
<gene>
    <name evidence="1" type="ORF">GSMUA_176420.1</name>
</gene>
<evidence type="ECO:0000313" key="2">
    <source>
        <dbReference type="EnsemblPlants" id="Ma06_p30240.1"/>
    </source>
</evidence>
<dbReference type="AlphaFoldDB" id="A0A804JM25"/>
<dbReference type="InParanoid" id="A0A804JM25"/>
<evidence type="ECO:0000313" key="1">
    <source>
        <dbReference type="EMBL" id="CAG1847847.1"/>
    </source>
</evidence>
<accession>A0A804JM25</accession>
<keyword evidence="3" id="KW-1185">Reference proteome</keyword>
<organism evidence="2 3">
    <name type="scientific">Musa acuminata subsp. malaccensis</name>
    <name type="common">Wild banana</name>
    <name type="synonym">Musa malaccensis</name>
    <dbReference type="NCBI Taxonomy" id="214687"/>
    <lineage>
        <taxon>Eukaryota</taxon>
        <taxon>Viridiplantae</taxon>
        <taxon>Streptophyta</taxon>
        <taxon>Embryophyta</taxon>
        <taxon>Tracheophyta</taxon>
        <taxon>Spermatophyta</taxon>
        <taxon>Magnoliopsida</taxon>
        <taxon>Liliopsida</taxon>
        <taxon>Zingiberales</taxon>
        <taxon>Musaceae</taxon>
        <taxon>Musa</taxon>
    </lineage>
</organism>
<evidence type="ECO:0000313" key="3">
    <source>
        <dbReference type="Proteomes" id="UP000012960"/>
    </source>
</evidence>
<dbReference type="Gramene" id="Ma06_t30240.1">
    <property type="protein sequence ID" value="Ma06_p30240.1"/>
    <property type="gene ID" value="Ma06_g30240"/>
</dbReference>
<proteinExistence type="predicted"/>
<dbReference type="EnsemblPlants" id="Ma06_t30240.1">
    <property type="protein sequence ID" value="Ma06_p30240.1"/>
    <property type="gene ID" value="Ma06_g30240"/>
</dbReference>
<reference evidence="1" key="1">
    <citation type="submission" date="2021-03" db="EMBL/GenBank/DDBJ databases">
        <authorList>
            <consortium name="Genoscope - CEA"/>
            <person name="William W."/>
        </authorList>
    </citation>
    <scope>NUCLEOTIDE SEQUENCE</scope>
    <source>
        <strain evidence="1">Doubled-haploid Pahang</strain>
    </source>
</reference>